<organism evidence="20 21">
    <name type="scientific">Rattus norvegicus</name>
    <name type="common">Rat</name>
    <dbReference type="NCBI Taxonomy" id="10116"/>
    <lineage>
        <taxon>Eukaryota</taxon>
        <taxon>Metazoa</taxon>
        <taxon>Chordata</taxon>
        <taxon>Craniata</taxon>
        <taxon>Vertebrata</taxon>
        <taxon>Euteleostomi</taxon>
        <taxon>Mammalia</taxon>
        <taxon>Eutheria</taxon>
        <taxon>Euarchontoglires</taxon>
        <taxon>Glires</taxon>
        <taxon>Rodentia</taxon>
        <taxon>Myomorpha</taxon>
        <taxon>Muroidea</taxon>
        <taxon>Muridae</taxon>
        <taxon>Murinae</taxon>
        <taxon>Rattus</taxon>
    </lineage>
</organism>
<dbReference type="SUPFAM" id="SSF116846">
    <property type="entry name" value="MIT domain"/>
    <property type="match status" value="1"/>
</dbReference>
<evidence type="ECO:0000256" key="17">
    <source>
        <dbReference type="ARBA" id="ARBA00067916"/>
    </source>
</evidence>
<evidence type="ECO:0000256" key="3">
    <source>
        <dbReference type="ARBA" id="ARBA00004502"/>
    </source>
</evidence>
<dbReference type="Ensembl" id="ENSRNOT00000116850.2">
    <property type="protein sequence ID" value="ENSRNOP00000078817.1"/>
    <property type="gene ID" value="ENSRNOG00000014155.9"/>
</dbReference>
<evidence type="ECO:0000256" key="18">
    <source>
        <dbReference type="SAM" id="MobiDB-lite"/>
    </source>
</evidence>
<dbReference type="AlphaFoldDB" id="A0A8I5ZM62"/>
<dbReference type="CDD" id="cd02679">
    <property type="entry name" value="MIT_spastin"/>
    <property type="match status" value="1"/>
</dbReference>
<comment type="subunit">
    <text evidence="16">Interacts with ITCH and WWP1. Interacts (via MIT domain) with IST1; leading to the recruitment of SPART to midbodies. Interacts with MAP1LC3A and MAP1LC3C.</text>
</comment>
<sequence>MERGAENGEPPEMKIIKEAYEKAFMFVNKGLNTDELGQKEEAKTYYKQGIGHLLRGISIAAAEPGHTGPAWEAARQMQQKMKETLQNVRTRLEILEKGLATSLRNDLQDVPKLYPEFPPKGTCKKSPEAESAPQHAEVDGSASAAGAGPSAAPSALPLPSPGCPAEAPPAYTPQAAEGHYTVSYGTDSGEFSSVGEDFYRNRSQPPPLETLGLDADELILIPNGVQIFFVNPAGEVSAPSYPGYLRIVRFLDNSLDTVLNRPPGFLQVCDWLYPLVPDRSPVLKCTVGAYMFPDTMLQAAGCFVGVVLSSELPEDDRELFEDLLRQMSDLRLQTKDSSSEEVNLRQIVPCEPSSEEKSKDLPEWSEKVAHNILSGASWVSWGLVKGAEFTGKAIQKGASKLRERIQPEEKPVEVSPAVTRGLYIAKQATGGAAKVSQFLVDGVCTVANCVGKELAPHVKKHGSKLVPESLKRDKDGKSTLDGAMVVAASSVQGFSTVWQGLECAAKCIVNNVSAETVQTVRYKYGHNAGEATHNAVDSAINVGVTAYNIDNIGIKAMVKKTAKQTGHTLLEDYQIIESPQRESQGGATSTEGTRDVERKMEEEKKGAKKKDK</sequence>
<dbReference type="GO" id="GO:0008289">
    <property type="term" value="F:lipid binding"/>
    <property type="evidence" value="ECO:0007669"/>
    <property type="project" value="UniProtKB-KW"/>
</dbReference>
<evidence type="ECO:0000256" key="12">
    <source>
        <dbReference type="ARBA" id="ARBA00023055"/>
    </source>
</evidence>
<dbReference type="GO" id="GO:0016042">
    <property type="term" value="P:lipid catabolic process"/>
    <property type="evidence" value="ECO:0007669"/>
    <property type="project" value="UniProtKB-KW"/>
</dbReference>
<dbReference type="FunFam" id="1.20.58.80:FF:000009">
    <property type="entry name" value="spartin isoform X1"/>
    <property type="match status" value="1"/>
</dbReference>
<protein>
    <recommendedName>
        <fullName evidence="17">Spartin</fullName>
    </recommendedName>
</protein>
<dbReference type="PANTHER" id="PTHR21068:SF43">
    <property type="entry name" value="SPARTIN"/>
    <property type="match status" value="1"/>
</dbReference>
<evidence type="ECO:0000256" key="1">
    <source>
        <dbReference type="ARBA" id="ARBA00004214"/>
    </source>
</evidence>
<evidence type="ECO:0000256" key="13">
    <source>
        <dbReference type="ARBA" id="ARBA00023098"/>
    </source>
</evidence>
<keyword evidence="12" id="KW-0445">Lipid transport</keyword>
<evidence type="ECO:0000313" key="20">
    <source>
        <dbReference type="Ensembl" id="ENSRNOP00000078817.1"/>
    </source>
</evidence>
<gene>
    <name evidence="20 22" type="primary">Spart</name>
</gene>
<dbReference type="GO" id="GO:0005811">
    <property type="term" value="C:lipid droplet"/>
    <property type="evidence" value="ECO:0007669"/>
    <property type="project" value="UniProtKB-SubCell"/>
</dbReference>
<proteinExistence type="evidence at protein level"/>
<comment type="function">
    <text evidence="15">Lipophagy receptor that plays an important role in lipid droplet (LD) turnover in motor neurons. Localizes to LDs and interacts with components of the autophagy machinery, such as MAP1LC3A/C proteins to deliver LDs to autophagosomes for degradation via lipophagy. Lipid transfer protein required for lipid droplet degradation, including by lipophagy. Can bind and transfer all lipid species found in lipid droplets, from phospholipids to triglycerides and sterol esters but the direction of lipid transfer by spartin and its cargos are unknown. May be implicated in endosomal trafficking, or microtubule dynamics, or both. Participates in cytokinesis.</text>
</comment>
<accession>A0A8I5ZM62</accession>
<feature type="compositionally biased region" description="Pro residues" evidence="18">
    <location>
        <begin position="156"/>
        <end position="171"/>
    </location>
</feature>
<feature type="compositionally biased region" description="Polar residues" evidence="18">
    <location>
        <begin position="581"/>
        <end position="591"/>
    </location>
</feature>
<name>A0A8I5ZM62_RAT</name>
<evidence type="ECO:0000256" key="14">
    <source>
        <dbReference type="ARBA" id="ARBA00023121"/>
    </source>
</evidence>
<evidence type="ECO:0000256" key="5">
    <source>
        <dbReference type="ARBA" id="ARBA00022490"/>
    </source>
</evidence>
<reference evidence="20" key="3">
    <citation type="submission" date="2025-09" db="UniProtKB">
        <authorList>
            <consortium name="Ensembl"/>
        </authorList>
    </citation>
    <scope>IDENTIFICATION</scope>
    <source>
        <strain evidence="20">Brown Norway</strain>
    </source>
</reference>
<feature type="region of interest" description="Disordered" evidence="18">
    <location>
        <begin position="576"/>
        <end position="612"/>
    </location>
</feature>
<keyword evidence="14" id="KW-0446">Lipid-binding</keyword>
<reference evidence="20" key="2">
    <citation type="submission" date="2025-08" db="UniProtKB">
        <authorList>
            <consortium name="Ensembl"/>
        </authorList>
    </citation>
    <scope>IDENTIFICATION</scope>
    <source>
        <strain evidence="20">Brown Norway</strain>
    </source>
</reference>
<dbReference type="RGD" id="1305900">
    <property type="gene designation" value="Spart"/>
</dbReference>
<feature type="compositionally biased region" description="Low complexity" evidence="18">
    <location>
        <begin position="140"/>
        <end position="155"/>
    </location>
</feature>
<evidence type="ECO:0000256" key="16">
    <source>
        <dbReference type="ARBA" id="ARBA00064034"/>
    </source>
</evidence>
<comment type="subcellular location">
    <subcellularLocation>
        <location evidence="2">Cytoplasm</location>
    </subcellularLocation>
    <subcellularLocation>
        <location evidence="3">Lipid droplet</location>
    </subcellularLocation>
    <subcellularLocation>
        <location evidence="1">Midbody</location>
    </subcellularLocation>
</comment>
<dbReference type="Pfam" id="PF06911">
    <property type="entry name" value="Senescence"/>
    <property type="match status" value="1"/>
</dbReference>
<evidence type="ECO:0000256" key="9">
    <source>
        <dbReference type="ARBA" id="ARBA00022843"/>
    </source>
</evidence>
<dbReference type="InterPro" id="IPR045036">
    <property type="entry name" value="Spartin-like"/>
</dbReference>
<evidence type="ECO:0000256" key="11">
    <source>
        <dbReference type="ARBA" id="ARBA00022990"/>
    </source>
</evidence>
<evidence type="ECO:0000256" key="15">
    <source>
        <dbReference type="ARBA" id="ARBA00054810"/>
    </source>
</evidence>
<evidence type="ECO:0000256" key="8">
    <source>
        <dbReference type="ARBA" id="ARBA00022677"/>
    </source>
</evidence>
<evidence type="ECO:0000313" key="21">
    <source>
        <dbReference type="Proteomes" id="UP000002494"/>
    </source>
</evidence>
<dbReference type="InterPro" id="IPR007330">
    <property type="entry name" value="MIT_dom"/>
</dbReference>
<keyword evidence="6" id="KW-1017">Isopeptide bond</keyword>
<evidence type="ECO:0000256" key="6">
    <source>
        <dbReference type="ARBA" id="ARBA00022499"/>
    </source>
</evidence>
<feature type="region of interest" description="Disordered" evidence="18">
    <location>
        <begin position="110"/>
        <end position="172"/>
    </location>
</feature>
<keyword evidence="8" id="KW-0551">Lipid droplet</keyword>
<keyword evidence="10" id="KW-0442">Lipid degradation</keyword>
<evidence type="ECO:0000256" key="4">
    <source>
        <dbReference type="ARBA" id="ARBA00022448"/>
    </source>
</evidence>
<keyword evidence="5" id="KW-0963">Cytoplasm</keyword>
<dbReference type="InterPro" id="IPR009686">
    <property type="entry name" value="Senescence/spartin_C"/>
</dbReference>
<dbReference type="GO" id="GO:0061724">
    <property type="term" value="P:lipophagy"/>
    <property type="evidence" value="ECO:0007669"/>
    <property type="project" value="UniProtKB-ARBA"/>
</dbReference>
<keyword evidence="13" id="KW-0443">Lipid metabolism</keyword>
<dbReference type="SMART" id="SM00745">
    <property type="entry name" value="MIT"/>
    <property type="match status" value="1"/>
</dbReference>
<evidence type="ECO:0000259" key="19">
    <source>
        <dbReference type="SMART" id="SM00745"/>
    </source>
</evidence>
<keyword evidence="21" id="KW-1185">Reference proteome</keyword>
<keyword evidence="7" id="KW-0597">Phosphoprotein</keyword>
<dbReference type="GO" id="GO:0005737">
    <property type="term" value="C:cytoplasm"/>
    <property type="evidence" value="ECO:0007669"/>
    <property type="project" value="UniProtKB-SubCell"/>
</dbReference>
<evidence type="ECO:0000256" key="10">
    <source>
        <dbReference type="ARBA" id="ARBA00022963"/>
    </source>
</evidence>
<dbReference type="Proteomes" id="UP000002494">
    <property type="component" value="Chromosome 2"/>
</dbReference>
<dbReference type="GO" id="GO:0006869">
    <property type="term" value="P:lipid transport"/>
    <property type="evidence" value="ECO:0007669"/>
    <property type="project" value="UniProtKB-KW"/>
</dbReference>
<keyword evidence="11" id="KW-0007">Acetylation</keyword>
<dbReference type="Gene3D" id="1.20.58.80">
    <property type="entry name" value="Phosphotransferase system, lactose/cellobiose-type IIA subunit"/>
    <property type="match status" value="1"/>
</dbReference>
<evidence type="ECO:0000256" key="2">
    <source>
        <dbReference type="ARBA" id="ARBA00004496"/>
    </source>
</evidence>
<keyword evidence="23" id="KW-1267">Proteomics identification</keyword>
<dbReference type="GeneTree" id="ENSGT00390000012235"/>
<feature type="compositionally biased region" description="Basic and acidic residues" evidence="18">
    <location>
        <begin position="592"/>
        <end position="605"/>
    </location>
</feature>
<dbReference type="AGR" id="RGD:1305900"/>
<reference evidence="20" key="1">
    <citation type="submission" date="2024-01" db="EMBL/GenBank/DDBJ databases">
        <title>GRCr8: a new rat reference genome assembly contstructed from accurate long reads and long range scaffolding.</title>
        <authorList>
            <person name="Doris P.A."/>
            <person name="Kalbfleisch T."/>
            <person name="Li K."/>
            <person name="Howe K."/>
            <person name="Wood J."/>
        </authorList>
    </citation>
    <scope>NUCLEOTIDE SEQUENCE [LARGE SCALE GENOMIC DNA]</scope>
    <source>
        <strain evidence="20">Brown Norway</strain>
    </source>
</reference>
<dbReference type="GO" id="GO:0030496">
    <property type="term" value="C:midbody"/>
    <property type="evidence" value="ECO:0007669"/>
    <property type="project" value="UniProtKB-SubCell"/>
</dbReference>
<dbReference type="InterPro" id="IPR036181">
    <property type="entry name" value="MIT_dom_sf"/>
</dbReference>
<keyword evidence="4" id="KW-0813">Transport</keyword>
<evidence type="ECO:0007829" key="23">
    <source>
        <dbReference type="PeptideAtlas" id="A0A8I5ZM62"/>
    </source>
</evidence>
<dbReference type="PANTHER" id="PTHR21068">
    <property type="entry name" value="SPARTIN"/>
    <property type="match status" value="1"/>
</dbReference>
<feature type="domain" description="MIT" evidence="19">
    <location>
        <begin position="16"/>
        <end position="94"/>
    </location>
</feature>
<evidence type="ECO:0000256" key="7">
    <source>
        <dbReference type="ARBA" id="ARBA00022553"/>
    </source>
</evidence>
<keyword evidence="9" id="KW-0832">Ubl conjugation</keyword>
<evidence type="ECO:0000313" key="22">
    <source>
        <dbReference type="RGD" id="1305900"/>
    </source>
</evidence>